<dbReference type="SUPFAM" id="SSF52266">
    <property type="entry name" value="SGNH hydrolase"/>
    <property type="match status" value="1"/>
</dbReference>
<feature type="transmembrane region" description="Helical" evidence="5">
    <location>
        <begin position="115"/>
        <end position="134"/>
    </location>
</feature>
<evidence type="ECO:0000256" key="4">
    <source>
        <dbReference type="SAM" id="MobiDB-lite"/>
    </source>
</evidence>
<dbReference type="GO" id="GO:0022857">
    <property type="term" value="F:transmembrane transporter activity"/>
    <property type="evidence" value="ECO:0007669"/>
    <property type="project" value="InterPro"/>
</dbReference>
<feature type="transmembrane region" description="Helical" evidence="5">
    <location>
        <begin position="182"/>
        <end position="208"/>
    </location>
</feature>
<dbReference type="PROSITE" id="PS51349">
    <property type="entry name" value="FMN_HYDROXY_ACID_DH_2"/>
    <property type="match status" value="1"/>
</dbReference>
<dbReference type="GO" id="GO:0016491">
    <property type="term" value="F:oxidoreductase activity"/>
    <property type="evidence" value="ECO:0007669"/>
    <property type="project" value="UniProtKB-KW"/>
</dbReference>
<evidence type="ECO:0000313" key="9">
    <source>
        <dbReference type="Proteomes" id="UP000283895"/>
    </source>
</evidence>
<keyword evidence="5" id="KW-0812">Transmembrane</keyword>
<feature type="transmembrane region" description="Helical" evidence="5">
    <location>
        <begin position="370"/>
        <end position="400"/>
    </location>
</feature>
<feature type="transmembrane region" description="Helical" evidence="5">
    <location>
        <begin position="27"/>
        <end position="45"/>
    </location>
</feature>
<organism evidence="8 9">
    <name type="scientific">Cytospora schulzeri</name>
    <dbReference type="NCBI Taxonomy" id="448051"/>
    <lineage>
        <taxon>Eukaryota</taxon>
        <taxon>Fungi</taxon>
        <taxon>Dikarya</taxon>
        <taxon>Ascomycota</taxon>
        <taxon>Pezizomycotina</taxon>
        <taxon>Sordariomycetes</taxon>
        <taxon>Sordariomycetidae</taxon>
        <taxon>Diaporthales</taxon>
        <taxon>Cytosporaceae</taxon>
        <taxon>Cytospora</taxon>
    </lineage>
</organism>
<evidence type="ECO:0008006" key="10">
    <source>
        <dbReference type="Google" id="ProtNLM"/>
    </source>
</evidence>
<dbReference type="InterPro" id="IPR011701">
    <property type="entry name" value="MFS"/>
</dbReference>
<keyword evidence="3" id="KW-0560">Oxidoreductase</keyword>
<comment type="caution">
    <text evidence="8">The sequence shown here is derived from an EMBL/GenBank/DDBJ whole genome shotgun (WGS) entry which is preliminary data.</text>
</comment>
<dbReference type="Pfam" id="PF07690">
    <property type="entry name" value="MFS_1"/>
    <property type="match status" value="1"/>
</dbReference>
<keyword evidence="5" id="KW-0472">Membrane</keyword>
<dbReference type="SUPFAM" id="SSF103473">
    <property type="entry name" value="MFS general substrate transporter"/>
    <property type="match status" value="1"/>
</dbReference>
<dbReference type="STRING" id="356882.A0A423WM97"/>
<dbReference type="PROSITE" id="PS00557">
    <property type="entry name" value="FMN_HYDROXY_ACID_DH_1"/>
    <property type="match status" value="1"/>
</dbReference>
<comment type="cofactor">
    <cofactor evidence="1">
        <name>FMN</name>
        <dbReference type="ChEBI" id="CHEBI:58210"/>
    </cofactor>
</comment>
<dbReference type="InterPro" id="IPR036514">
    <property type="entry name" value="SGNH_hydro_sf"/>
</dbReference>
<dbReference type="GO" id="GO:0016020">
    <property type="term" value="C:membrane"/>
    <property type="evidence" value="ECO:0007669"/>
    <property type="project" value="UniProtKB-SubCell"/>
</dbReference>
<evidence type="ECO:0000256" key="2">
    <source>
        <dbReference type="ARBA" id="ARBA00004141"/>
    </source>
</evidence>
<evidence type="ECO:0000259" key="7">
    <source>
        <dbReference type="PROSITE" id="PS51349"/>
    </source>
</evidence>
<evidence type="ECO:0000256" key="1">
    <source>
        <dbReference type="ARBA" id="ARBA00001917"/>
    </source>
</evidence>
<sequence length="1189" mass="129564">MSTASQEERPLLGPKSDGLEQKHRRRVIAVSFTMVLLTDFAAFFLDAPQTSILEGNICGRYYQHTSNPADRDCGAGPVQAELATVNQMLNTFNRLPGLFAAIPFGIIADRYGRRPVFVLTILGALLQDVISKIILWRPDLFAPRLIWLSSLATFVGGGDAVASSMVFLVVADVAPPHQRAKLFFLLTACERVGEIVATPLSALLMSIWTPWIPYLLYSLLTLIAGMVPLLFLPETLRGSKTPPGMEAEADTTSCESDPGAGEELPASADGTPSTSTHHAFISKFRPLVKHNVIAVLLAFFVSALGRQSTSFLLQYIRQRFNWSYEKASVLLTLRAAVDFALLLVGLPALHKVLVKRDSGSQGKDLFISRISVAFFAIGSLVISLAPVVSLVALGIVIFAFGSGFAPAARSLATTFVHQDEAGLLYTALAITQTLMATLAPECAEKSRNLDVFGDSYTDDGPEYYTPEPSEDLSNDTSTGGRIWTEYIQQYTGVRLYDYAVSGAVCDTYFSPSSRSGVKQDQIPYFLNDTQYIGNSSLIKPGYETIYAIWIGTNDLGPAAFFTDSRLNLTIVDYIDCVYEQLDTLYEAGARNFVLLNIAPLNYAPMYALPENGGTIDSHFWLDESTYNTNATQVSEKMRQYVALVNSIYNYRTPDEVQISDRYPESSFTIFDVHSLLNDIWHNPGAYLNGTAPLNVTSTIDACGSACSNSSVRDSYMWYDTLHPSEQTDRIIAREFVNIDATSEFDKVHSMDIVEDLPEGSHKGDLDPSTANALNAAVNPSAATPATDSKEVKPLSFCVTASDFQAEAQKVLDRRSWVYASSSANAGLSLQGNIDSWSQVSFRPRVLRNVANVSTRSSMLGQPAVVPFFVSPMGTMGMSHPNAELELVRGLVRKGVHGITSTASTKPLEEIIESHAAELKAVGGEDTSPSRLFFQLYIPVDRAKAITLIQKVKRAGYKGLFITVDTAVLGKRTEDRRKQAEEALADGLDHSKVLAPATEDGNENSFAPAVGARPVPGQLSPMVTWEDLKWIRKEWAGPIVLKGVQTAEDAKLAAENDCQGILLSNHGGRQQHTAPNALSTLLEIRTYCPGVLEKMEVYLDGGCRDGADVLKALALGATAVGFGRPFFYAMAAYGSQGVERCIDILSEELALGMALLGVTSVDQLRPEMVNASKLLNNMWRPELPPVSSRL</sequence>
<evidence type="ECO:0000259" key="6">
    <source>
        <dbReference type="PROSITE" id="PS50850"/>
    </source>
</evidence>
<dbReference type="Pfam" id="PF01070">
    <property type="entry name" value="FMN_dh"/>
    <property type="match status" value="1"/>
</dbReference>
<dbReference type="Gene3D" id="1.20.1250.20">
    <property type="entry name" value="MFS general substrate transporter like domains"/>
    <property type="match status" value="1"/>
</dbReference>
<feature type="domain" description="FMN hydroxy acid dehydrogenase" evidence="7">
    <location>
        <begin position="792"/>
        <end position="1173"/>
    </location>
</feature>
<feature type="transmembrane region" description="Helical" evidence="5">
    <location>
        <begin position="214"/>
        <end position="232"/>
    </location>
</feature>
<dbReference type="InterPro" id="IPR037396">
    <property type="entry name" value="FMN_HAD"/>
</dbReference>
<dbReference type="OrthoDB" id="1925334at2759"/>
<dbReference type="InterPro" id="IPR036259">
    <property type="entry name" value="MFS_trans_sf"/>
</dbReference>
<evidence type="ECO:0000256" key="5">
    <source>
        <dbReference type="SAM" id="Phobius"/>
    </source>
</evidence>
<dbReference type="InterPro" id="IPR013785">
    <property type="entry name" value="Aldolase_TIM"/>
</dbReference>
<dbReference type="GO" id="GO:0016788">
    <property type="term" value="F:hydrolase activity, acting on ester bonds"/>
    <property type="evidence" value="ECO:0007669"/>
    <property type="project" value="InterPro"/>
</dbReference>
<dbReference type="InterPro" id="IPR008259">
    <property type="entry name" value="FMN_hydac_DH_AS"/>
</dbReference>
<accession>A0A423WM97</accession>
<evidence type="ECO:0000256" key="3">
    <source>
        <dbReference type="ARBA" id="ARBA00023002"/>
    </source>
</evidence>
<proteinExistence type="predicted"/>
<dbReference type="Gene3D" id="3.20.20.70">
    <property type="entry name" value="Aldolase class I"/>
    <property type="match status" value="1"/>
</dbReference>
<dbReference type="EMBL" id="LKEA01000014">
    <property type="protein sequence ID" value="ROW04534.1"/>
    <property type="molecule type" value="Genomic_DNA"/>
</dbReference>
<protein>
    <recommendedName>
        <fullName evidence="10">Major facilitator superfamily (MFS) profile domain-containing protein</fullName>
    </recommendedName>
</protein>
<dbReference type="InterPro" id="IPR001087">
    <property type="entry name" value="GDSL"/>
</dbReference>
<gene>
    <name evidence="8" type="ORF">VMCG_05088</name>
</gene>
<dbReference type="PANTHER" id="PTHR10578:SF104">
    <property type="entry name" value="CYTOCHROME B2, MITOCHONDRIAL-RELATED"/>
    <property type="match status" value="1"/>
</dbReference>
<feature type="transmembrane region" description="Helical" evidence="5">
    <location>
        <begin position="292"/>
        <end position="316"/>
    </location>
</feature>
<dbReference type="Gene3D" id="3.40.50.1110">
    <property type="entry name" value="SGNH hydrolase"/>
    <property type="match status" value="1"/>
</dbReference>
<reference evidence="8 9" key="1">
    <citation type="submission" date="2015-09" db="EMBL/GenBank/DDBJ databases">
        <title>Host preference determinants of Valsa canker pathogens revealed by comparative genomics.</title>
        <authorList>
            <person name="Yin Z."/>
            <person name="Huang L."/>
        </authorList>
    </citation>
    <scope>NUCLEOTIDE SEQUENCE [LARGE SCALE GENOMIC DNA]</scope>
    <source>
        <strain evidence="8 9">03-1</strain>
    </source>
</reference>
<dbReference type="SUPFAM" id="SSF51395">
    <property type="entry name" value="FMN-linked oxidoreductases"/>
    <property type="match status" value="1"/>
</dbReference>
<feature type="region of interest" description="Disordered" evidence="4">
    <location>
        <begin position="241"/>
        <end position="272"/>
    </location>
</feature>
<dbReference type="InterPro" id="IPR000262">
    <property type="entry name" value="FMN-dep_DH"/>
</dbReference>
<feature type="transmembrane region" description="Helical" evidence="5">
    <location>
        <begin position="91"/>
        <end position="108"/>
    </location>
</feature>
<dbReference type="Pfam" id="PF00657">
    <property type="entry name" value="Lipase_GDSL"/>
    <property type="match status" value="1"/>
</dbReference>
<keyword evidence="9" id="KW-1185">Reference proteome</keyword>
<dbReference type="InterPro" id="IPR020846">
    <property type="entry name" value="MFS_dom"/>
</dbReference>
<feature type="transmembrane region" description="Helical" evidence="5">
    <location>
        <begin position="146"/>
        <end position="170"/>
    </location>
</feature>
<keyword evidence="5" id="KW-1133">Transmembrane helix</keyword>
<feature type="transmembrane region" description="Helical" evidence="5">
    <location>
        <begin position="328"/>
        <end position="349"/>
    </location>
</feature>
<evidence type="ECO:0000313" key="8">
    <source>
        <dbReference type="EMBL" id="ROW04534.1"/>
    </source>
</evidence>
<comment type="subcellular location">
    <subcellularLocation>
        <location evidence="2">Membrane</location>
        <topology evidence="2">Multi-pass membrane protein</topology>
    </subcellularLocation>
</comment>
<dbReference type="AlphaFoldDB" id="A0A423WM97"/>
<dbReference type="Proteomes" id="UP000283895">
    <property type="component" value="Unassembled WGS sequence"/>
</dbReference>
<feature type="domain" description="Major facilitator superfamily (MFS) profile" evidence="6">
    <location>
        <begin position="35"/>
        <end position="514"/>
    </location>
</feature>
<name>A0A423WM97_9PEZI</name>
<dbReference type="PANTHER" id="PTHR10578">
    <property type="entry name" value="S -2-HYDROXY-ACID OXIDASE-RELATED"/>
    <property type="match status" value="1"/>
</dbReference>
<dbReference type="PROSITE" id="PS50850">
    <property type="entry name" value="MFS"/>
    <property type="match status" value="1"/>
</dbReference>
<dbReference type="CDD" id="cd01846">
    <property type="entry name" value="fatty_acyltransferase_like"/>
    <property type="match status" value="1"/>
</dbReference>